<keyword evidence="5" id="KW-0547">Nucleotide-binding</keyword>
<feature type="binding site" evidence="5">
    <location>
        <begin position="237"/>
        <end position="244"/>
    </location>
    <ligand>
        <name>ATP</name>
        <dbReference type="ChEBI" id="CHEBI:30616"/>
    </ligand>
</feature>
<proteinExistence type="inferred from homology"/>
<dbReference type="EMBL" id="DF237095">
    <property type="protein sequence ID" value="GAQ83377.1"/>
    <property type="molecule type" value="Genomic_DNA"/>
</dbReference>
<evidence type="ECO:0000256" key="3">
    <source>
        <dbReference type="ARBA" id="ARBA00023175"/>
    </source>
</evidence>
<keyword evidence="10" id="KW-1185">Reference proteome</keyword>
<feature type="coiled-coil region" evidence="6">
    <location>
        <begin position="661"/>
        <end position="772"/>
    </location>
</feature>
<feature type="compositionally biased region" description="Polar residues" evidence="7">
    <location>
        <begin position="63"/>
        <end position="73"/>
    </location>
</feature>
<dbReference type="Proteomes" id="UP000054558">
    <property type="component" value="Unassembled WGS sequence"/>
</dbReference>
<dbReference type="InterPro" id="IPR001752">
    <property type="entry name" value="Kinesin_motor_dom"/>
</dbReference>
<evidence type="ECO:0000256" key="2">
    <source>
        <dbReference type="ARBA" id="ARBA00022490"/>
    </source>
</evidence>
<dbReference type="GO" id="GO:0090307">
    <property type="term" value="P:mitotic spindle assembly"/>
    <property type="evidence" value="ECO:0000318"/>
    <property type="project" value="GO_Central"/>
</dbReference>
<feature type="coiled-coil region" evidence="6">
    <location>
        <begin position="815"/>
        <end position="908"/>
    </location>
</feature>
<feature type="domain" description="Kinesin motor" evidence="8">
    <location>
        <begin position="146"/>
        <end position="595"/>
    </location>
</feature>
<dbReference type="GO" id="GO:0005876">
    <property type="term" value="C:spindle microtubule"/>
    <property type="evidence" value="ECO:0000318"/>
    <property type="project" value="GO_Central"/>
</dbReference>
<dbReference type="STRING" id="105231.A0A1Y1I3P9"/>
<name>A0A1Y1I3P9_KLENI</name>
<dbReference type="SUPFAM" id="SSF52540">
    <property type="entry name" value="P-loop containing nucleoside triphosphate hydrolases"/>
    <property type="match status" value="1"/>
</dbReference>
<sequence length="1080" mass="116534">MPLPAMDLIGSPEAPRSPATSEASASTFRSPTGSEAMSGTFRSPSGSDVAPGTFRSPAGSEASLRSPSGSYGRTSSRSDVSSTRADVSNGSTFRLGSGSTEGGRRRSSNGGAAPTYRIRRTSSSNSRAGEGKPAIHTLPDGSADERVKVYVRVRPMAFQGVEENEDGVAIRADQEKKQVTVFDEKDVQAGRASMQRAFEFDAVFPPDSSQAEVFEAVGQPVLDGVLAGYDGTILAYGQTGSGKTHSLLNPGEGALEQAGLVSRLAGQLFMRIAADRKNSYGVQLAFCQIYNETISGLLWAEITGVPLGLRKSRSSNTKRGAADVNLTRLFFFADVIPVSLQISDLLWAEITGVPLGLRRSRSSNTKRGAADMILTRLFFFADVIPISDLLCGEITGAPLRLRETRSSETVRGAACDVEGLTWLTCGSPTELLQHFNRGKQGLHYAETKLNRHSSRAHAVLQIRVVRKAAVEAIGGELSSQRQRVDGKVECEVRSAQLLVVDMAGSERVKRAGSEGLRMKEAMNINTSLLCFGNVVSALAARQKHVPFRDSKLTRLLEKCVGGRCPTSLLVCVSPSLDDAPESLGSLELGSRAMGVRVAPEQNRGTVFLDAEALAQDLAQTFRDSAIFANSERVAVLEGQLKEGHKARGEANLEIKKFKSLIKAERENGVELRERARRAEEAEAKMSERAKVQEARAKAADARAREAEERATVAEQLQAAAEKRTTAAEERATAAEAQLRRLTETVEHLRRALREEEGRCAEWQERYNAMAETAALHAKEAEVAQQASTSSDERRAAAETRCIAVQEENQRLEKWCTELEAEVDASRIACEKAQGEAQAAAKKEGELQARVQELSEAFRTSEELSNDWKSKSKALEKKLAASEKRAAALEAASSDAAEYVTRAHKLEEQTTDLRASHAGALLQLASSQDHELALQKELDASHAREQGLKTSLDEARAAAATAEAAHMLTRVTQGTVCIKYGRNGKPYRRLVRLCKLAESASSVVPGGNPPVTKWGLEWAPAGTFRGAISLQGASLCADRGTKNRGEAQVNLATQERGVLTLGLPGEGDRAVWQKVLQRVLA</sequence>
<evidence type="ECO:0000259" key="8">
    <source>
        <dbReference type="PROSITE" id="PS50067"/>
    </source>
</evidence>
<dbReference type="GO" id="GO:0005524">
    <property type="term" value="F:ATP binding"/>
    <property type="evidence" value="ECO:0007669"/>
    <property type="project" value="UniProtKB-UniRule"/>
</dbReference>
<accession>A0A1Y1I3P9</accession>
<keyword evidence="3 5" id="KW-0505">Motor protein</keyword>
<evidence type="ECO:0000256" key="6">
    <source>
        <dbReference type="SAM" id="Coils"/>
    </source>
</evidence>
<dbReference type="InterPro" id="IPR027417">
    <property type="entry name" value="P-loop_NTPase"/>
</dbReference>
<evidence type="ECO:0000313" key="9">
    <source>
        <dbReference type="EMBL" id="GAQ83377.1"/>
    </source>
</evidence>
<dbReference type="SMART" id="SM00129">
    <property type="entry name" value="KISc"/>
    <property type="match status" value="1"/>
</dbReference>
<evidence type="ECO:0000256" key="4">
    <source>
        <dbReference type="ARBA" id="ARBA00023212"/>
    </source>
</evidence>
<dbReference type="PRINTS" id="PR00380">
    <property type="entry name" value="KINESINHEAVY"/>
</dbReference>
<dbReference type="GO" id="GO:0008017">
    <property type="term" value="F:microtubule binding"/>
    <property type="evidence" value="ECO:0007669"/>
    <property type="project" value="InterPro"/>
</dbReference>
<feature type="compositionally biased region" description="Polar residues" evidence="7">
    <location>
        <begin position="18"/>
        <end position="46"/>
    </location>
</feature>
<evidence type="ECO:0000256" key="7">
    <source>
        <dbReference type="SAM" id="MobiDB-lite"/>
    </source>
</evidence>
<gene>
    <name evidence="9" type="ORF">KFL_001460040</name>
</gene>
<dbReference type="GO" id="GO:0008574">
    <property type="term" value="F:plus-end-directed microtubule motor activity"/>
    <property type="evidence" value="ECO:0000318"/>
    <property type="project" value="GO_Central"/>
</dbReference>
<dbReference type="OMA" id="YMLEIEQ"/>
<dbReference type="GO" id="GO:0072686">
    <property type="term" value="C:mitotic spindle"/>
    <property type="evidence" value="ECO:0000318"/>
    <property type="project" value="GO_Central"/>
</dbReference>
<keyword evidence="2" id="KW-0963">Cytoplasm</keyword>
<comment type="similarity">
    <text evidence="5">Belongs to the TRAFAC class myosin-kinesin ATPase superfamily. Kinesin family.</text>
</comment>
<keyword evidence="5" id="KW-0067">ATP-binding</keyword>
<keyword evidence="6" id="KW-0175">Coiled coil</keyword>
<evidence type="ECO:0000313" key="10">
    <source>
        <dbReference type="Proteomes" id="UP000054558"/>
    </source>
</evidence>
<reference evidence="9 10" key="1">
    <citation type="journal article" date="2014" name="Nat. Commun.">
        <title>Klebsormidium flaccidum genome reveals primary factors for plant terrestrial adaptation.</title>
        <authorList>
            <person name="Hori K."/>
            <person name="Maruyama F."/>
            <person name="Fujisawa T."/>
            <person name="Togashi T."/>
            <person name="Yamamoto N."/>
            <person name="Seo M."/>
            <person name="Sato S."/>
            <person name="Yamada T."/>
            <person name="Mori H."/>
            <person name="Tajima N."/>
            <person name="Moriyama T."/>
            <person name="Ikeuchi M."/>
            <person name="Watanabe M."/>
            <person name="Wada H."/>
            <person name="Kobayashi K."/>
            <person name="Saito M."/>
            <person name="Masuda T."/>
            <person name="Sasaki-Sekimoto Y."/>
            <person name="Mashiguchi K."/>
            <person name="Awai K."/>
            <person name="Shimojima M."/>
            <person name="Masuda S."/>
            <person name="Iwai M."/>
            <person name="Nobusawa T."/>
            <person name="Narise T."/>
            <person name="Kondo S."/>
            <person name="Saito H."/>
            <person name="Sato R."/>
            <person name="Murakawa M."/>
            <person name="Ihara Y."/>
            <person name="Oshima-Yamada Y."/>
            <person name="Ohtaka K."/>
            <person name="Satoh M."/>
            <person name="Sonobe K."/>
            <person name="Ishii M."/>
            <person name="Ohtani R."/>
            <person name="Kanamori-Sato M."/>
            <person name="Honoki R."/>
            <person name="Miyazaki D."/>
            <person name="Mochizuki H."/>
            <person name="Umetsu J."/>
            <person name="Higashi K."/>
            <person name="Shibata D."/>
            <person name="Kamiya Y."/>
            <person name="Sato N."/>
            <person name="Nakamura Y."/>
            <person name="Tabata S."/>
            <person name="Ida S."/>
            <person name="Kurokawa K."/>
            <person name="Ohta H."/>
        </authorList>
    </citation>
    <scope>NUCLEOTIDE SEQUENCE [LARGE SCALE GENOMIC DNA]</scope>
    <source>
        <strain evidence="9 10">NIES-2285</strain>
    </source>
</reference>
<evidence type="ECO:0000256" key="5">
    <source>
        <dbReference type="PROSITE-ProRule" id="PRU00283"/>
    </source>
</evidence>
<dbReference type="PANTHER" id="PTHR47970:SF12">
    <property type="entry name" value="KINESIN FAMILY MEMBER 11"/>
    <property type="match status" value="1"/>
</dbReference>
<dbReference type="AlphaFoldDB" id="A0A1Y1I3P9"/>
<dbReference type="GO" id="GO:0051231">
    <property type="term" value="P:spindle elongation"/>
    <property type="evidence" value="ECO:0000318"/>
    <property type="project" value="GO_Central"/>
</dbReference>
<comment type="subcellular location">
    <subcellularLocation>
        <location evidence="1">Cytoplasm</location>
        <location evidence="1">Cytoskeleton</location>
    </subcellularLocation>
</comment>
<dbReference type="InterPro" id="IPR047149">
    <property type="entry name" value="KIF11-like"/>
</dbReference>
<dbReference type="Gene3D" id="3.40.850.10">
    <property type="entry name" value="Kinesin motor domain"/>
    <property type="match status" value="2"/>
</dbReference>
<protein>
    <submittedName>
        <fullName evidence="9">Kinesin-like protein</fullName>
    </submittedName>
</protein>
<keyword evidence="4" id="KW-0206">Cytoskeleton</keyword>
<dbReference type="PANTHER" id="PTHR47970">
    <property type="entry name" value="KINESIN-LIKE PROTEIN KIF11"/>
    <property type="match status" value="1"/>
</dbReference>
<feature type="region of interest" description="Disordered" evidence="7">
    <location>
        <begin position="1"/>
        <end position="140"/>
    </location>
</feature>
<dbReference type="CDD" id="cd00106">
    <property type="entry name" value="KISc"/>
    <property type="match status" value="1"/>
</dbReference>
<evidence type="ECO:0000256" key="1">
    <source>
        <dbReference type="ARBA" id="ARBA00004245"/>
    </source>
</evidence>
<feature type="compositionally biased region" description="Low complexity" evidence="7">
    <location>
        <begin position="74"/>
        <end position="98"/>
    </location>
</feature>
<dbReference type="OrthoDB" id="3176171at2759"/>
<dbReference type="Pfam" id="PF00225">
    <property type="entry name" value="Kinesin"/>
    <property type="match status" value="2"/>
</dbReference>
<organism evidence="9 10">
    <name type="scientific">Klebsormidium nitens</name>
    <name type="common">Green alga</name>
    <name type="synonym">Ulothrix nitens</name>
    <dbReference type="NCBI Taxonomy" id="105231"/>
    <lineage>
        <taxon>Eukaryota</taxon>
        <taxon>Viridiplantae</taxon>
        <taxon>Streptophyta</taxon>
        <taxon>Klebsormidiophyceae</taxon>
        <taxon>Klebsormidiales</taxon>
        <taxon>Klebsormidiaceae</taxon>
        <taxon>Klebsormidium</taxon>
    </lineage>
</organism>
<dbReference type="GO" id="GO:0007018">
    <property type="term" value="P:microtubule-based movement"/>
    <property type="evidence" value="ECO:0007669"/>
    <property type="project" value="InterPro"/>
</dbReference>
<dbReference type="PROSITE" id="PS50067">
    <property type="entry name" value="KINESIN_MOTOR_2"/>
    <property type="match status" value="1"/>
</dbReference>
<dbReference type="InterPro" id="IPR036961">
    <property type="entry name" value="Kinesin_motor_dom_sf"/>
</dbReference>